<sequence>MSPRQRPGETNKVSVEGQTAWSVYFIDALRAPSCEWNDRYGTVHKIKTEFNIPSGSRDSVLKVLQESKTVATTALSTTALVLIMVD</sequence>
<evidence type="ECO:0000313" key="1">
    <source>
        <dbReference type="EMBL" id="ETV71408.1"/>
    </source>
</evidence>
<protein>
    <submittedName>
        <fullName evidence="1">Uncharacterized protein</fullName>
    </submittedName>
</protein>
<dbReference type="RefSeq" id="XP_009839073.1">
    <property type="nucleotide sequence ID" value="XM_009840771.1"/>
</dbReference>
<dbReference type="VEuPathDB" id="FungiDB:H257_13294"/>
<reference evidence="1" key="1">
    <citation type="submission" date="2013-12" db="EMBL/GenBank/DDBJ databases">
        <title>The Genome Sequence of Aphanomyces astaci APO3.</title>
        <authorList>
            <consortium name="The Broad Institute Genomics Platform"/>
            <person name="Russ C."/>
            <person name="Tyler B."/>
            <person name="van West P."/>
            <person name="Dieguez-Uribeondo J."/>
            <person name="Young S.K."/>
            <person name="Zeng Q."/>
            <person name="Gargeya S."/>
            <person name="Fitzgerald M."/>
            <person name="Abouelleil A."/>
            <person name="Alvarado L."/>
            <person name="Chapman S.B."/>
            <person name="Gainer-Dewar J."/>
            <person name="Goldberg J."/>
            <person name="Griggs A."/>
            <person name="Gujja S."/>
            <person name="Hansen M."/>
            <person name="Howarth C."/>
            <person name="Imamovic A."/>
            <person name="Ireland A."/>
            <person name="Larimer J."/>
            <person name="McCowan C."/>
            <person name="Murphy C."/>
            <person name="Pearson M."/>
            <person name="Poon T.W."/>
            <person name="Priest M."/>
            <person name="Roberts A."/>
            <person name="Saif S."/>
            <person name="Shea T."/>
            <person name="Sykes S."/>
            <person name="Wortman J."/>
            <person name="Nusbaum C."/>
            <person name="Birren B."/>
        </authorList>
    </citation>
    <scope>NUCLEOTIDE SEQUENCE [LARGE SCALE GENOMIC DNA]</scope>
    <source>
        <strain evidence="1">APO3</strain>
    </source>
</reference>
<accession>W4FXK9</accession>
<organism evidence="1">
    <name type="scientific">Aphanomyces astaci</name>
    <name type="common">Crayfish plague agent</name>
    <dbReference type="NCBI Taxonomy" id="112090"/>
    <lineage>
        <taxon>Eukaryota</taxon>
        <taxon>Sar</taxon>
        <taxon>Stramenopiles</taxon>
        <taxon>Oomycota</taxon>
        <taxon>Saprolegniomycetes</taxon>
        <taxon>Saprolegniales</taxon>
        <taxon>Verrucalvaceae</taxon>
        <taxon>Aphanomyces</taxon>
    </lineage>
</organism>
<gene>
    <name evidence="1" type="ORF">H257_13294</name>
</gene>
<name>W4FXK9_APHAT</name>
<dbReference type="GeneID" id="20815290"/>
<dbReference type="EMBL" id="KI913160">
    <property type="protein sequence ID" value="ETV71408.1"/>
    <property type="molecule type" value="Genomic_DNA"/>
</dbReference>
<proteinExistence type="predicted"/>
<dbReference type="AlphaFoldDB" id="W4FXK9"/>